<organism evidence="2 3">
    <name type="scientific">Tetrabaena socialis</name>
    <dbReference type="NCBI Taxonomy" id="47790"/>
    <lineage>
        <taxon>Eukaryota</taxon>
        <taxon>Viridiplantae</taxon>
        <taxon>Chlorophyta</taxon>
        <taxon>core chlorophytes</taxon>
        <taxon>Chlorophyceae</taxon>
        <taxon>CS clade</taxon>
        <taxon>Chlamydomonadales</taxon>
        <taxon>Tetrabaenaceae</taxon>
        <taxon>Tetrabaena</taxon>
    </lineage>
</organism>
<accession>A0A2J7ZWA8</accession>
<keyword evidence="1" id="KW-0040">ANK repeat</keyword>
<evidence type="ECO:0000256" key="1">
    <source>
        <dbReference type="PROSITE-ProRule" id="PRU00023"/>
    </source>
</evidence>
<sequence>MQNGQSHEEEDDAGGETMEMTADEYTWLQEQMAAAGLGLTEVGGPGQWEDPTGGPLTELLAACENGVPERVEELLRDFPGDVNTPGPDGDTALHLACLYGNAECVRALLSGGADANIVNSEDGSTALHDAAAGGYLDICEMVLAKAEAAIVHVADADGDTPLHNAARGNHGGVVKLLLEKGASASVQNGEGNKPADEADDLPAEVLELLR</sequence>
<protein>
    <submittedName>
        <fullName evidence="2">BRCA1-associated RING domain protein 1</fullName>
    </submittedName>
</protein>
<dbReference type="PROSITE" id="PS50088">
    <property type="entry name" value="ANK_REPEAT"/>
    <property type="match status" value="2"/>
</dbReference>
<dbReference type="SMART" id="SM00248">
    <property type="entry name" value="ANK"/>
    <property type="match status" value="4"/>
</dbReference>
<feature type="repeat" description="ANK" evidence="1">
    <location>
        <begin position="157"/>
        <end position="189"/>
    </location>
</feature>
<feature type="repeat" description="ANK" evidence="1">
    <location>
        <begin position="88"/>
        <end position="120"/>
    </location>
</feature>
<proteinExistence type="predicted"/>
<dbReference type="AlphaFoldDB" id="A0A2J7ZWA8"/>
<evidence type="ECO:0000313" key="3">
    <source>
        <dbReference type="Proteomes" id="UP000236333"/>
    </source>
</evidence>
<dbReference type="PROSITE" id="PS50297">
    <property type="entry name" value="ANK_REP_REGION"/>
    <property type="match status" value="2"/>
</dbReference>
<dbReference type="InterPro" id="IPR002110">
    <property type="entry name" value="Ankyrin_rpt"/>
</dbReference>
<dbReference type="SUPFAM" id="SSF48403">
    <property type="entry name" value="Ankyrin repeat"/>
    <property type="match status" value="1"/>
</dbReference>
<dbReference type="Pfam" id="PF00023">
    <property type="entry name" value="Ank"/>
    <property type="match status" value="1"/>
</dbReference>
<dbReference type="Gene3D" id="1.25.40.20">
    <property type="entry name" value="Ankyrin repeat-containing domain"/>
    <property type="match status" value="1"/>
</dbReference>
<dbReference type="PRINTS" id="PR01415">
    <property type="entry name" value="ANKYRIN"/>
</dbReference>
<keyword evidence="3" id="KW-1185">Reference proteome</keyword>
<dbReference type="Pfam" id="PF12796">
    <property type="entry name" value="Ank_2"/>
    <property type="match status" value="1"/>
</dbReference>
<dbReference type="InterPro" id="IPR036770">
    <property type="entry name" value="Ankyrin_rpt-contain_sf"/>
</dbReference>
<dbReference type="PANTHER" id="PTHR24118">
    <property type="entry name" value="POTE ANKYRIN DOMAIN"/>
    <property type="match status" value="1"/>
</dbReference>
<reference evidence="2 3" key="1">
    <citation type="journal article" date="2017" name="Mol. Biol. Evol.">
        <title>The 4-celled Tetrabaena socialis nuclear genome reveals the essential components for genetic control of cell number at the origin of multicellularity in the volvocine lineage.</title>
        <authorList>
            <person name="Featherston J."/>
            <person name="Arakaki Y."/>
            <person name="Hanschen E.R."/>
            <person name="Ferris P.J."/>
            <person name="Michod R.E."/>
            <person name="Olson B.J.S.C."/>
            <person name="Nozaki H."/>
            <person name="Durand P.M."/>
        </authorList>
    </citation>
    <scope>NUCLEOTIDE SEQUENCE [LARGE SCALE GENOMIC DNA]</scope>
    <source>
        <strain evidence="2 3">NIES-571</strain>
    </source>
</reference>
<dbReference type="Proteomes" id="UP000236333">
    <property type="component" value="Unassembled WGS sequence"/>
</dbReference>
<dbReference type="EMBL" id="PGGS01000379">
    <property type="protein sequence ID" value="PNH04538.1"/>
    <property type="molecule type" value="Genomic_DNA"/>
</dbReference>
<dbReference type="PANTHER" id="PTHR24118:SF99">
    <property type="entry name" value="POTE ANKYRIN DOMAIN FAMILY MEMBER 3C-RELATED"/>
    <property type="match status" value="1"/>
</dbReference>
<comment type="caution">
    <text evidence="2">The sequence shown here is derived from an EMBL/GenBank/DDBJ whole genome shotgun (WGS) entry which is preliminary data.</text>
</comment>
<evidence type="ECO:0000313" key="2">
    <source>
        <dbReference type="EMBL" id="PNH04538.1"/>
    </source>
</evidence>
<dbReference type="OrthoDB" id="509238at2759"/>
<gene>
    <name evidence="2" type="ORF">TSOC_009279</name>
</gene>
<name>A0A2J7ZWA8_9CHLO</name>